<evidence type="ECO:0000259" key="4">
    <source>
        <dbReference type="PROSITE" id="PS50109"/>
    </source>
</evidence>
<comment type="catalytic activity">
    <reaction evidence="1">
        <text>ATP + protein L-histidine = ADP + protein N-phospho-L-histidine.</text>
        <dbReference type="EC" id="2.7.13.3"/>
    </reaction>
</comment>
<dbReference type="SUPFAM" id="SSF55874">
    <property type="entry name" value="ATPase domain of HSP90 chaperone/DNA topoisomerase II/histidine kinase"/>
    <property type="match status" value="1"/>
</dbReference>
<dbReference type="EC" id="2.7.13.3" evidence="2"/>
<dbReference type="InterPro" id="IPR036097">
    <property type="entry name" value="HisK_dim/P_sf"/>
</dbReference>
<accession>A0AA49GS15</accession>
<dbReference type="EMBL" id="CP120682">
    <property type="protein sequence ID" value="WKN39617.1"/>
    <property type="molecule type" value="Genomic_DNA"/>
</dbReference>
<reference evidence="5" key="2">
    <citation type="journal article" date="2024" name="Antonie Van Leeuwenhoek">
        <title>Roseihalotalea indica gen. nov., sp. nov., a halophilic Bacteroidetes from mesopelagic Southwest Indian Ocean with higher carbohydrate metabolic potential.</title>
        <authorList>
            <person name="Chen B."/>
            <person name="Zhang M."/>
            <person name="Lin D."/>
            <person name="Ye J."/>
            <person name="Tang K."/>
        </authorList>
    </citation>
    <scope>NUCLEOTIDE SEQUENCE</scope>
    <source>
        <strain evidence="5">TK19036</strain>
    </source>
</reference>
<feature type="domain" description="Histidine kinase" evidence="4">
    <location>
        <begin position="108"/>
        <end position="334"/>
    </location>
</feature>
<dbReference type="InterPro" id="IPR005467">
    <property type="entry name" value="His_kinase_dom"/>
</dbReference>
<evidence type="ECO:0000256" key="1">
    <source>
        <dbReference type="ARBA" id="ARBA00000085"/>
    </source>
</evidence>
<dbReference type="PANTHER" id="PTHR43547:SF2">
    <property type="entry name" value="HYBRID SIGNAL TRANSDUCTION HISTIDINE KINASE C"/>
    <property type="match status" value="1"/>
</dbReference>
<proteinExistence type="predicted"/>
<dbReference type="Gene3D" id="3.30.565.10">
    <property type="entry name" value="Histidine kinase-like ATPase, C-terminal domain"/>
    <property type="match status" value="1"/>
</dbReference>
<dbReference type="CDD" id="cd00082">
    <property type="entry name" value="HisKA"/>
    <property type="match status" value="1"/>
</dbReference>
<dbReference type="Pfam" id="PF02518">
    <property type="entry name" value="HATPase_c"/>
    <property type="match status" value="1"/>
</dbReference>
<gene>
    <name evidence="5" type="ORF">K4G66_13035</name>
</gene>
<dbReference type="PROSITE" id="PS50109">
    <property type="entry name" value="HIS_KIN"/>
    <property type="match status" value="1"/>
</dbReference>
<dbReference type="InterPro" id="IPR003594">
    <property type="entry name" value="HATPase_dom"/>
</dbReference>
<reference evidence="5" key="1">
    <citation type="journal article" date="2023" name="Comput. Struct. Biotechnol. J.">
        <title>Discovery of a novel marine Bacteroidetes with a rich repertoire of carbohydrate-active enzymes.</title>
        <authorList>
            <person name="Chen B."/>
            <person name="Liu G."/>
            <person name="Chen Q."/>
            <person name="Wang H."/>
            <person name="Liu L."/>
            <person name="Tang K."/>
        </authorList>
    </citation>
    <scope>NUCLEOTIDE SEQUENCE</scope>
    <source>
        <strain evidence="5">TK19036</strain>
    </source>
</reference>
<evidence type="ECO:0000256" key="3">
    <source>
        <dbReference type="ARBA" id="ARBA00022553"/>
    </source>
</evidence>
<organism evidence="5">
    <name type="scientific">Roseihalotalea indica</name>
    <dbReference type="NCBI Taxonomy" id="2867963"/>
    <lineage>
        <taxon>Bacteria</taxon>
        <taxon>Pseudomonadati</taxon>
        <taxon>Bacteroidota</taxon>
        <taxon>Cytophagia</taxon>
        <taxon>Cytophagales</taxon>
        <taxon>Catalimonadaceae</taxon>
        <taxon>Roseihalotalea</taxon>
    </lineage>
</organism>
<dbReference type="AlphaFoldDB" id="A0AA49GS15"/>
<protein>
    <recommendedName>
        <fullName evidence="2">histidine kinase</fullName>
        <ecNumber evidence="2">2.7.13.3</ecNumber>
    </recommendedName>
</protein>
<keyword evidence="5" id="KW-0418">Kinase</keyword>
<sequence>MNTRELNPTFVTASGRRLPNSNALLWGQLMDTIQSIDKVRSTHSKIIQESTSCRYEVTRNIKEVRNFRNQRAKSMAKTDYHSSHISLDKNVQTSDNTHYEAEKTAQHMLLHDLRGPLGRIAGLIQIIKNQNNLPEELKPFVDLIEEQNLKGLELTQFHAIYQQLELGCYQPRKVWFNLVELLENVQRYIQGQHYTNPVEIWVNGQPVDIARECMFFSDPQVMELMLQNLIQNAAEASPSYSAVRVEIQGRFEDEQPEADSISPITFISIHNEGMIPVAVQNRFFDKFATHGKAKGTGLGTYIAMLVAKACGGTITFTTSEEQGTTLKVQLPGNLLA</sequence>
<dbReference type="InterPro" id="IPR036890">
    <property type="entry name" value="HATPase_C_sf"/>
</dbReference>
<dbReference type="InterPro" id="IPR003661">
    <property type="entry name" value="HisK_dim/P_dom"/>
</dbReference>
<dbReference type="GO" id="GO:0000155">
    <property type="term" value="F:phosphorelay sensor kinase activity"/>
    <property type="evidence" value="ECO:0007669"/>
    <property type="project" value="InterPro"/>
</dbReference>
<dbReference type="SMART" id="SM00387">
    <property type="entry name" value="HATPase_c"/>
    <property type="match status" value="1"/>
</dbReference>
<keyword evidence="5" id="KW-0808">Transferase</keyword>
<dbReference type="SUPFAM" id="SSF47384">
    <property type="entry name" value="Homodimeric domain of signal transducing histidine kinase"/>
    <property type="match status" value="1"/>
</dbReference>
<keyword evidence="3" id="KW-0597">Phosphoprotein</keyword>
<dbReference type="PANTHER" id="PTHR43547">
    <property type="entry name" value="TWO-COMPONENT HISTIDINE KINASE"/>
    <property type="match status" value="1"/>
</dbReference>
<evidence type="ECO:0000256" key="2">
    <source>
        <dbReference type="ARBA" id="ARBA00012438"/>
    </source>
</evidence>
<name>A0AA49GS15_9BACT</name>
<evidence type="ECO:0000313" key="5">
    <source>
        <dbReference type="EMBL" id="WKN39617.1"/>
    </source>
</evidence>